<evidence type="ECO:0000313" key="2">
    <source>
        <dbReference type="Proteomes" id="UP000243745"/>
    </source>
</evidence>
<keyword evidence="2" id="KW-1185">Reference proteome</keyword>
<dbReference type="EMBL" id="FOXF01000076">
    <property type="protein sequence ID" value="SFP77299.1"/>
    <property type="molecule type" value="Genomic_DNA"/>
</dbReference>
<sequence length="90" mass="9605">MAYSAETLAERWLVSAADSLAEIEPVVAAAAAHETVMIKHQWTNGKIASYSLKLLGYQIVSGTADGFMQLKITGKQESDVTWSTATTVSG</sequence>
<accession>A0A662ZKC9</accession>
<reference evidence="1 2" key="1">
    <citation type="submission" date="2016-10" db="EMBL/GenBank/DDBJ databases">
        <authorList>
            <person name="Varghese N."/>
            <person name="Submissions S."/>
        </authorList>
    </citation>
    <scope>NUCLEOTIDE SEQUENCE [LARGE SCALE GENOMIC DNA]</scope>
    <source>
        <strain evidence="1 2">DSM 1361</strain>
    </source>
</reference>
<dbReference type="AlphaFoldDB" id="A0A662ZKC9"/>
<proteinExistence type="predicted"/>
<dbReference type="OrthoDB" id="6446128at2"/>
<dbReference type="RefSeq" id="WP_093143825.1">
    <property type="nucleotide sequence ID" value="NZ_FOXF01000076.1"/>
</dbReference>
<gene>
    <name evidence="1" type="ORF">SAMN02910344_02273</name>
</gene>
<organism evidence="1 2">
    <name type="scientific">Ruminobacter amylophilus</name>
    <dbReference type="NCBI Taxonomy" id="867"/>
    <lineage>
        <taxon>Bacteria</taxon>
        <taxon>Pseudomonadati</taxon>
        <taxon>Pseudomonadota</taxon>
        <taxon>Gammaproteobacteria</taxon>
        <taxon>Aeromonadales</taxon>
        <taxon>Succinivibrionaceae</taxon>
        <taxon>Ruminobacter</taxon>
    </lineage>
</organism>
<dbReference type="Proteomes" id="UP000243745">
    <property type="component" value="Unassembled WGS sequence"/>
</dbReference>
<evidence type="ECO:0000313" key="1">
    <source>
        <dbReference type="EMBL" id="SFP77299.1"/>
    </source>
</evidence>
<protein>
    <submittedName>
        <fullName evidence="1">Uncharacterized protein</fullName>
    </submittedName>
</protein>
<name>A0A662ZKC9_9GAMM</name>